<feature type="domain" description="Transglutaminase-like" evidence="2">
    <location>
        <begin position="138"/>
        <end position="197"/>
    </location>
</feature>
<name>A0ABT9WSM1_9BACI</name>
<evidence type="ECO:0000259" key="2">
    <source>
        <dbReference type="SMART" id="SM00460"/>
    </source>
</evidence>
<dbReference type="Proteomes" id="UP001223586">
    <property type="component" value="Unassembled WGS sequence"/>
</dbReference>
<feature type="transmembrane region" description="Helical" evidence="1">
    <location>
        <begin position="324"/>
        <end position="344"/>
    </location>
</feature>
<dbReference type="PANTHER" id="PTHR38339">
    <property type="entry name" value="TRANSGLUTAMINASE DOMAIN PROTEIN"/>
    <property type="match status" value="1"/>
</dbReference>
<feature type="transmembrane region" description="Helical" evidence="1">
    <location>
        <begin position="376"/>
        <end position="396"/>
    </location>
</feature>
<dbReference type="SMART" id="SM00460">
    <property type="entry name" value="TGc"/>
    <property type="match status" value="1"/>
</dbReference>
<keyword evidence="1" id="KW-1133">Transmembrane helix</keyword>
<protein>
    <recommendedName>
        <fullName evidence="2">Transglutaminase-like domain-containing protein</fullName>
    </recommendedName>
</protein>
<dbReference type="PANTHER" id="PTHR38339:SF1">
    <property type="entry name" value="TRANSGLUTAMINASE-LIKE DOMAIN-CONTAINING PROTEIN"/>
    <property type="match status" value="1"/>
</dbReference>
<feature type="transmembrane region" description="Helical" evidence="1">
    <location>
        <begin position="350"/>
        <end position="369"/>
    </location>
</feature>
<keyword evidence="1" id="KW-0472">Membrane</keyword>
<evidence type="ECO:0000313" key="4">
    <source>
        <dbReference type="Proteomes" id="UP001223586"/>
    </source>
</evidence>
<dbReference type="InterPro" id="IPR002931">
    <property type="entry name" value="Transglutaminase-like"/>
</dbReference>
<proteinExistence type="predicted"/>
<gene>
    <name evidence="3" type="ORF">J2S08_002128</name>
</gene>
<accession>A0ABT9WSM1</accession>
<keyword evidence="4" id="KW-1185">Reference proteome</keyword>
<keyword evidence="1" id="KW-0812">Transmembrane</keyword>
<dbReference type="EMBL" id="JAUSTT010000011">
    <property type="protein sequence ID" value="MDQ0176291.1"/>
    <property type="molecule type" value="Genomic_DNA"/>
</dbReference>
<organism evidence="3 4">
    <name type="scientific">Bacillus chungangensis</name>
    <dbReference type="NCBI Taxonomy" id="587633"/>
    <lineage>
        <taxon>Bacteria</taxon>
        <taxon>Bacillati</taxon>
        <taxon>Bacillota</taxon>
        <taxon>Bacilli</taxon>
        <taxon>Bacillales</taxon>
        <taxon>Bacillaceae</taxon>
        <taxon>Bacillus</taxon>
    </lineage>
</organism>
<comment type="caution">
    <text evidence="3">The sequence shown here is derived from an EMBL/GenBank/DDBJ whole genome shotgun (WGS) entry which is preliminary data.</text>
</comment>
<dbReference type="InterPro" id="IPR038765">
    <property type="entry name" value="Papain-like_cys_pep_sf"/>
</dbReference>
<sequence>MSTNKIKFEYKNKSNDLVKVWLSTAPNTSQIQFNLSPVIEKDDSYLGKIYYFEIPKKKKLIYKAKYTYSCMDKITEREKEYFLRDCKLIPVNESTIKKAKDITTGIQDEIEKAKAIFLYIVKNYKYTSRIKERGFNACTTNKKGDCGELSAVFASYCRSLGIPCRVMVGAFRGRSKHHAWNEAYFEGIGWIPIDVSIAMFKFFRMPLANIGTTINVGALRNKERYFGEVESGRVVFSIDPERELTPFYDDIKSPVDDMTFSVGDKNLSWGYQSLDGKAPYMQPIYPQLNQTYKKIKIQDVVGSFNNNPNNIVDHYSLRMKINSFLIAAVLVYFSIITSLFNVEVHHVVEMLVQGAYSVLLGIFGVLSLIRREYNAPILILSLLFSLSLFGFVYQLIKIAIA</sequence>
<dbReference type="Gene3D" id="3.10.620.30">
    <property type="match status" value="1"/>
</dbReference>
<evidence type="ECO:0000313" key="3">
    <source>
        <dbReference type="EMBL" id="MDQ0176291.1"/>
    </source>
</evidence>
<dbReference type="Pfam" id="PF01841">
    <property type="entry name" value="Transglut_core"/>
    <property type="match status" value="1"/>
</dbReference>
<reference evidence="3 4" key="1">
    <citation type="submission" date="2023-07" db="EMBL/GenBank/DDBJ databases">
        <title>Genomic Encyclopedia of Type Strains, Phase IV (KMG-IV): sequencing the most valuable type-strain genomes for metagenomic binning, comparative biology and taxonomic classification.</title>
        <authorList>
            <person name="Goeker M."/>
        </authorList>
    </citation>
    <scope>NUCLEOTIDE SEQUENCE [LARGE SCALE GENOMIC DNA]</scope>
    <source>
        <strain evidence="3 4">DSM 23837</strain>
    </source>
</reference>
<evidence type="ECO:0000256" key="1">
    <source>
        <dbReference type="SAM" id="Phobius"/>
    </source>
</evidence>
<dbReference type="SUPFAM" id="SSF54001">
    <property type="entry name" value="Cysteine proteinases"/>
    <property type="match status" value="1"/>
</dbReference>
<dbReference type="RefSeq" id="WP_307229323.1">
    <property type="nucleotide sequence ID" value="NZ_JAUSTT010000011.1"/>
</dbReference>